<evidence type="ECO:0000313" key="2">
    <source>
        <dbReference type="EMBL" id="CUS39819.1"/>
    </source>
</evidence>
<feature type="region of interest" description="Disordered" evidence="1">
    <location>
        <begin position="1"/>
        <end position="20"/>
    </location>
</feature>
<reference evidence="2 3" key="1">
    <citation type="submission" date="2015-10" db="EMBL/GenBank/DDBJ databases">
        <authorList>
            <person name="Gilbert D.G."/>
        </authorList>
    </citation>
    <scope>NUCLEOTIDE SEQUENCE [LARGE SCALE GENOMIC DNA]</scope>
    <source>
        <strain evidence="2">COMA1</strain>
    </source>
</reference>
<gene>
    <name evidence="2" type="ORF">COMA1_90077</name>
</gene>
<dbReference type="EMBL" id="CZQA01000015">
    <property type="protein sequence ID" value="CUS39819.1"/>
    <property type="molecule type" value="Genomic_DNA"/>
</dbReference>
<dbReference type="Proteomes" id="UP000199032">
    <property type="component" value="Unassembled WGS sequence"/>
</dbReference>
<name>A0A0S4LV18_9BACT</name>
<keyword evidence="3" id="KW-1185">Reference proteome</keyword>
<dbReference type="STRING" id="1742972.COMA1_90077"/>
<proteinExistence type="predicted"/>
<evidence type="ECO:0000256" key="1">
    <source>
        <dbReference type="SAM" id="MobiDB-lite"/>
    </source>
</evidence>
<sequence length="81" mass="9232">MSFYSTPRVQKKLKKSTPKKPKIRWHLLGLSDPIPRHSASSIDVIRQGVASLAKEYPFALHEVDGTPIMRQKPNSRRSKAH</sequence>
<feature type="compositionally biased region" description="Basic residues" evidence="1">
    <location>
        <begin position="9"/>
        <end position="20"/>
    </location>
</feature>
<dbReference type="AlphaFoldDB" id="A0A0S4LV18"/>
<dbReference type="RefSeq" id="WP_090751384.1">
    <property type="nucleotide sequence ID" value="NZ_CZQA01000015.1"/>
</dbReference>
<organism evidence="2 3">
    <name type="scientific">Candidatus Nitrospira nitrosa</name>
    <dbReference type="NCBI Taxonomy" id="1742972"/>
    <lineage>
        <taxon>Bacteria</taxon>
        <taxon>Pseudomonadati</taxon>
        <taxon>Nitrospirota</taxon>
        <taxon>Nitrospiria</taxon>
        <taxon>Nitrospirales</taxon>
        <taxon>Nitrospiraceae</taxon>
        <taxon>Nitrospira</taxon>
    </lineage>
</organism>
<evidence type="ECO:0000313" key="3">
    <source>
        <dbReference type="Proteomes" id="UP000199032"/>
    </source>
</evidence>
<accession>A0A0S4LV18</accession>
<protein>
    <submittedName>
        <fullName evidence="2">Uncharacterized protein</fullName>
    </submittedName>
</protein>